<accession>A0A4R2QYN9</accession>
<dbReference type="GO" id="GO:0005886">
    <property type="term" value="C:plasma membrane"/>
    <property type="evidence" value="ECO:0007669"/>
    <property type="project" value="UniProtKB-SubCell"/>
</dbReference>
<feature type="transmembrane region" description="Helical" evidence="7">
    <location>
        <begin position="200"/>
        <end position="228"/>
    </location>
</feature>
<dbReference type="Proteomes" id="UP000294911">
    <property type="component" value="Unassembled WGS sequence"/>
</dbReference>
<dbReference type="PANTHER" id="PTHR30151">
    <property type="entry name" value="ALKANE SULFONATE ABC TRANSPORTER-RELATED, MEMBRANE SUBUNIT"/>
    <property type="match status" value="1"/>
</dbReference>
<keyword evidence="3" id="KW-1003">Cell membrane</keyword>
<keyword evidence="5 7" id="KW-1133">Transmembrane helix</keyword>
<evidence type="ECO:0000256" key="3">
    <source>
        <dbReference type="ARBA" id="ARBA00022475"/>
    </source>
</evidence>
<comment type="caution">
    <text evidence="10">The sequence shown here is derived from an EMBL/GenBank/DDBJ whole genome shotgun (WGS) entry which is preliminary data.</text>
</comment>
<dbReference type="SUPFAM" id="SSF161098">
    <property type="entry name" value="MetI-like"/>
    <property type="match status" value="1"/>
</dbReference>
<feature type="transmembrane region" description="Helical" evidence="7">
    <location>
        <begin position="248"/>
        <end position="269"/>
    </location>
</feature>
<evidence type="ECO:0000256" key="2">
    <source>
        <dbReference type="ARBA" id="ARBA00022448"/>
    </source>
</evidence>
<dbReference type="Gene3D" id="1.10.3720.10">
    <property type="entry name" value="MetI-like"/>
    <property type="match status" value="1"/>
</dbReference>
<keyword evidence="11" id="KW-1185">Reference proteome</keyword>
<dbReference type="PANTHER" id="PTHR30151:SF20">
    <property type="entry name" value="ABC TRANSPORTER PERMEASE PROTEIN HI_0355-RELATED"/>
    <property type="match status" value="1"/>
</dbReference>
<dbReference type="RefSeq" id="WP_132876660.1">
    <property type="nucleotide sequence ID" value="NZ_SLXQ01000002.1"/>
</dbReference>
<dbReference type="OrthoDB" id="3173654at2"/>
<sequence length="280" mass="29963">MESTVAAPVKTESPHTPTPVPGRRRKRPSTGLLSAVCTFGLLVLGCLFWHLGSALAWWSPATIPPLTEVTPALVEILGSGEFWGDAGRTGFEIAIAFVGGGAFGLLVGIGFWKAPTIGRVFEPYLVSFYAVPLVLFYPVMIVIVGINQWSVIILASIMAGIPMALNTWVGLSGLPPVYLKLARSLGCNPRQTMFEVALPAAAPFIVAGLRLAVVYALIGAVAMEFVTASAGLGFRIRYLYESFDTVEMFVYVLVVLAMSLALTFLLSVAERALLRGRAGR</sequence>
<evidence type="ECO:0000313" key="11">
    <source>
        <dbReference type="Proteomes" id="UP000294911"/>
    </source>
</evidence>
<dbReference type="EMBL" id="SLXQ01000002">
    <property type="protein sequence ID" value="TCP55323.1"/>
    <property type="molecule type" value="Genomic_DNA"/>
</dbReference>
<dbReference type="InterPro" id="IPR000515">
    <property type="entry name" value="MetI-like"/>
</dbReference>
<feature type="transmembrane region" description="Helical" evidence="7">
    <location>
        <begin position="93"/>
        <end position="112"/>
    </location>
</feature>
<dbReference type="AlphaFoldDB" id="A0A4R2QYN9"/>
<evidence type="ECO:0000256" key="7">
    <source>
        <dbReference type="RuleBase" id="RU363032"/>
    </source>
</evidence>
<dbReference type="InterPro" id="IPR035906">
    <property type="entry name" value="MetI-like_sf"/>
</dbReference>
<organism evidence="10 11">
    <name type="scientific">Tamaricihabitans halophyticus</name>
    <dbReference type="NCBI Taxonomy" id="1262583"/>
    <lineage>
        <taxon>Bacteria</taxon>
        <taxon>Bacillati</taxon>
        <taxon>Actinomycetota</taxon>
        <taxon>Actinomycetes</taxon>
        <taxon>Pseudonocardiales</taxon>
        <taxon>Pseudonocardiaceae</taxon>
        <taxon>Tamaricihabitans</taxon>
    </lineage>
</organism>
<feature type="transmembrane region" description="Helical" evidence="7">
    <location>
        <begin position="152"/>
        <end position="179"/>
    </location>
</feature>
<evidence type="ECO:0000313" key="10">
    <source>
        <dbReference type="EMBL" id="TCP55323.1"/>
    </source>
</evidence>
<dbReference type="GO" id="GO:0055085">
    <property type="term" value="P:transmembrane transport"/>
    <property type="evidence" value="ECO:0007669"/>
    <property type="project" value="InterPro"/>
</dbReference>
<name>A0A4R2QYN9_9PSEU</name>
<protein>
    <submittedName>
        <fullName evidence="10">NitT/TauT family transport system permease protein</fullName>
    </submittedName>
</protein>
<comment type="subcellular location">
    <subcellularLocation>
        <location evidence="1 7">Cell membrane</location>
        <topology evidence="1 7">Multi-pass membrane protein</topology>
    </subcellularLocation>
</comment>
<feature type="domain" description="ABC transmembrane type-1" evidence="9">
    <location>
        <begin position="86"/>
        <end position="266"/>
    </location>
</feature>
<keyword evidence="6 7" id="KW-0472">Membrane</keyword>
<evidence type="ECO:0000259" key="9">
    <source>
        <dbReference type="PROSITE" id="PS50928"/>
    </source>
</evidence>
<feature type="transmembrane region" description="Helical" evidence="7">
    <location>
        <begin position="32"/>
        <end position="51"/>
    </location>
</feature>
<evidence type="ECO:0000256" key="8">
    <source>
        <dbReference type="SAM" id="MobiDB-lite"/>
    </source>
</evidence>
<evidence type="ECO:0000256" key="4">
    <source>
        <dbReference type="ARBA" id="ARBA00022692"/>
    </source>
</evidence>
<dbReference type="Pfam" id="PF00528">
    <property type="entry name" value="BPD_transp_1"/>
    <property type="match status" value="1"/>
</dbReference>
<comment type="similarity">
    <text evidence="7">Belongs to the binding-protein-dependent transport system permease family.</text>
</comment>
<dbReference type="CDD" id="cd06261">
    <property type="entry name" value="TM_PBP2"/>
    <property type="match status" value="1"/>
</dbReference>
<feature type="region of interest" description="Disordered" evidence="8">
    <location>
        <begin position="1"/>
        <end position="28"/>
    </location>
</feature>
<gene>
    <name evidence="10" type="ORF">EV191_102535</name>
</gene>
<evidence type="ECO:0000256" key="1">
    <source>
        <dbReference type="ARBA" id="ARBA00004651"/>
    </source>
</evidence>
<keyword evidence="2 7" id="KW-0813">Transport</keyword>
<dbReference type="PROSITE" id="PS50928">
    <property type="entry name" value="ABC_TM1"/>
    <property type="match status" value="1"/>
</dbReference>
<keyword evidence="4 7" id="KW-0812">Transmembrane</keyword>
<feature type="transmembrane region" description="Helical" evidence="7">
    <location>
        <begin position="124"/>
        <end position="146"/>
    </location>
</feature>
<evidence type="ECO:0000256" key="5">
    <source>
        <dbReference type="ARBA" id="ARBA00022989"/>
    </source>
</evidence>
<proteinExistence type="inferred from homology"/>
<evidence type="ECO:0000256" key="6">
    <source>
        <dbReference type="ARBA" id="ARBA00023136"/>
    </source>
</evidence>
<reference evidence="10 11" key="1">
    <citation type="submission" date="2019-03" db="EMBL/GenBank/DDBJ databases">
        <title>Genomic Encyclopedia of Type Strains, Phase IV (KMG-IV): sequencing the most valuable type-strain genomes for metagenomic binning, comparative biology and taxonomic classification.</title>
        <authorList>
            <person name="Goeker M."/>
        </authorList>
    </citation>
    <scope>NUCLEOTIDE SEQUENCE [LARGE SCALE GENOMIC DNA]</scope>
    <source>
        <strain evidence="10 11">DSM 45765</strain>
    </source>
</reference>